<dbReference type="OrthoDB" id="1711136at2759"/>
<dbReference type="PANTHER" id="PTHR42647:SF72">
    <property type="entry name" value="EF-HAND CALCIUM-BINDING DOMAIN-CONTAINING PROTEIN 4A"/>
    <property type="match status" value="1"/>
</dbReference>
<evidence type="ECO:0000256" key="3">
    <source>
        <dbReference type="ARBA" id="ARBA00022833"/>
    </source>
</evidence>
<evidence type="ECO:0000256" key="1">
    <source>
        <dbReference type="ARBA" id="ARBA00022723"/>
    </source>
</evidence>
<dbReference type="Proteomes" id="UP000886520">
    <property type="component" value="Chromosome 11"/>
</dbReference>
<evidence type="ECO:0000256" key="6">
    <source>
        <dbReference type="SAM" id="MobiDB-lite"/>
    </source>
</evidence>
<dbReference type="GO" id="GO:0004842">
    <property type="term" value="F:ubiquitin-protein transferase activity"/>
    <property type="evidence" value="ECO:0007669"/>
    <property type="project" value="TreeGrafter"/>
</dbReference>
<dbReference type="GO" id="GO:0008270">
    <property type="term" value="F:zinc ion binding"/>
    <property type="evidence" value="ECO:0007669"/>
    <property type="project" value="UniProtKB-KW"/>
</dbReference>
<dbReference type="Pfam" id="PF13920">
    <property type="entry name" value="zf-C3HC4_3"/>
    <property type="match status" value="1"/>
</dbReference>
<dbReference type="InterPro" id="IPR013083">
    <property type="entry name" value="Znf_RING/FYVE/PHD"/>
</dbReference>
<dbReference type="Gene3D" id="3.30.40.10">
    <property type="entry name" value="Zinc/RING finger domain, C3HC4 (zinc finger)"/>
    <property type="match status" value="1"/>
</dbReference>
<evidence type="ECO:0000256" key="2">
    <source>
        <dbReference type="ARBA" id="ARBA00022771"/>
    </source>
</evidence>
<name>A0A9D4UU35_ADICA</name>
<gene>
    <name evidence="8" type="ORF">GOP47_0011366</name>
</gene>
<dbReference type="AlphaFoldDB" id="A0A9D4UU35"/>
<dbReference type="PANTHER" id="PTHR42647">
    <property type="entry name" value="SBP (S-RIBONUCLEASE BINDING PROTEIN) FAMILY PROTEIN"/>
    <property type="match status" value="1"/>
</dbReference>
<accession>A0A9D4UU35</accession>
<evidence type="ECO:0000256" key="4">
    <source>
        <dbReference type="PROSITE-ProRule" id="PRU00175"/>
    </source>
</evidence>
<dbReference type="InterPro" id="IPR001841">
    <property type="entry name" value="Znf_RING"/>
</dbReference>
<dbReference type="PIRSF" id="PIRSF036836">
    <property type="entry name" value="RNase_bind_SBP1"/>
    <property type="match status" value="1"/>
</dbReference>
<feature type="domain" description="RING-type" evidence="7">
    <location>
        <begin position="258"/>
        <end position="293"/>
    </location>
</feature>
<dbReference type="PROSITE" id="PS50089">
    <property type="entry name" value="ZF_RING_2"/>
    <property type="match status" value="1"/>
</dbReference>
<dbReference type="EMBL" id="JABFUD020000011">
    <property type="protein sequence ID" value="KAI5073353.1"/>
    <property type="molecule type" value="Genomic_DNA"/>
</dbReference>
<evidence type="ECO:0000256" key="5">
    <source>
        <dbReference type="SAM" id="Coils"/>
    </source>
</evidence>
<evidence type="ECO:0000313" key="9">
    <source>
        <dbReference type="Proteomes" id="UP000886520"/>
    </source>
</evidence>
<keyword evidence="5" id="KW-0175">Coiled coil</keyword>
<feature type="coiled-coil region" evidence="5">
    <location>
        <begin position="206"/>
        <end position="233"/>
    </location>
</feature>
<keyword evidence="9" id="KW-1185">Reference proteome</keyword>
<keyword evidence="2 4" id="KW-0863">Zinc-finger</keyword>
<proteinExistence type="predicted"/>
<keyword evidence="1" id="KW-0479">Metal-binding</keyword>
<sequence length="305" mass="34565">MASVQARDLSLDLADFRNRPPELLDNVFVKVAQDDLTCSHNNTPANYHQQMPQQVAGSTMMYLNTQKWLAAQYVCTNNATQKKKRKDSSKPQAEKRSRSRPMHQMTSFAALNETAMTSNLVGLSLASELRSCVKEDSSAVTSCRSNLNFPISLSDRLSAQITKQQNEIFDLLRIQMEQLRLIIEERTHLHSKAVLSSVGEGLSCMLRAQDVELEQMGRKNLELQQKVNHLSLETQAWQSKAWSYDAMQAKQVALRRACKKCQSNEVSIVLLPCLHLCVCKECRDSIERCPSCHFPISDRVEVYLS</sequence>
<protein>
    <recommendedName>
        <fullName evidence="7">RING-type domain-containing protein</fullName>
    </recommendedName>
</protein>
<evidence type="ECO:0000313" key="8">
    <source>
        <dbReference type="EMBL" id="KAI5073353.1"/>
    </source>
</evidence>
<organism evidence="8 9">
    <name type="scientific">Adiantum capillus-veneris</name>
    <name type="common">Maidenhair fern</name>
    <dbReference type="NCBI Taxonomy" id="13818"/>
    <lineage>
        <taxon>Eukaryota</taxon>
        <taxon>Viridiplantae</taxon>
        <taxon>Streptophyta</taxon>
        <taxon>Embryophyta</taxon>
        <taxon>Tracheophyta</taxon>
        <taxon>Polypodiopsida</taxon>
        <taxon>Polypodiidae</taxon>
        <taxon>Polypodiales</taxon>
        <taxon>Pteridineae</taxon>
        <taxon>Pteridaceae</taxon>
        <taxon>Vittarioideae</taxon>
        <taxon>Adiantum</taxon>
    </lineage>
</organism>
<feature type="region of interest" description="Disordered" evidence="6">
    <location>
        <begin position="79"/>
        <end position="104"/>
    </location>
</feature>
<evidence type="ECO:0000259" key="7">
    <source>
        <dbReference type="PROSITE" id="PS50089"/>
    </source>
</evidence>
<comment type="caution">
    <text evidence="8">The sequence shown here is derived from an EMBL/GenBank/DDBJ whole genome shotgun (WGS) entry which is preliminary data.</text>
</comment>
<keyword evidence="3" id="KW-0862">Zinc</keyword>
<reference evidence="8" key="1">
    <citation type="submission" date="2021-01" db="EMBL/GenBank/DDBJ databases">
        <title>Adiantum capillus-veneris genome.</title>
        <authorList>
            <person name="Fang Y."/>
            <person name="Liao Q."/>
        </authorList>
    </citation>
    <scope>NUCLEOTIDE SEQUENCE</scope>
    <source>
        <strain evidence="8">H3</strain>
        <tissue evidence="8">Leaf</tissue>
    </source>
</reference>